<feature type="transmembrane region" description="Helical" evidence="1">
    <location>
        <begin position="322"/>
        <end position="344"/>
    </location>
</feature>
<reference evidence="2 3" key="1">
    <citation type="submission" date="2021-07" db="EMBL/GenBank/DDBJ databases">
        <title>Genome data of Colletotrichum spaethianum.</title>
        <authorList>
            <person name="Utami Y.D."/>
            <person name="Hiruma K."/>
        </authorList>
    </citation>
    <scope>NUCLEOTIDE SEQUENCE [LARGE SCALE GENOMIC DNA]</scope>
    <source>
        <strain evidence="2 3">MAFF 242679</strain>
    </source>
</reference>
<dbReference type="EMBL" id="BPPX01000022">
    <property type="protein sequence ID" value="GJC86647.1"/>
    <property type="molecule type" value="Genomic_DNA"/>
</dbReference>
<keyword evidence="1" id="KW-1133">Transmembrane helix</keyword>
<sequence length="762" mass="77876">MQTEVTTLRSPVFHDRPRPSRRLGLVTEVTGNPFAGGARRLEGLRRRGGRAGPLRSRAAVLAVITTGATPVEGSAAGRGAGRGRAVAGATRGRLGGLTLAPAGLVAGKVEARRATGTRAIARLVCVGGGGGLGSGLALAPFAGAGEVERATTLGAGGLCATLGRAGRWRRPLGFSLGLATGQSFLLASRLEGGLLQALLALLLALLLEALHLGSLGLGALLLLLLLLGGTLLSLAQDSLLLLALALLAELALAVLLLASRDLLLQLSLSISAALLELVAATLVKVGAERLVLGHQTSKAVLELDALLVLDLGLLQRLGLDGLVRGAVLLNLLLVVLAELLGLLLSERTLQVVNTLPDDAELLVDIVLLALELLQLDCVDGAGVEIVEVLQVQVDGLSADLEVGNLLLQLLLTDAVAFGLHALFLTLLLLSSEALVLGLLEQLLTEALLAGVLSLLASLSLGSLLLALLDNVLSGEDSMVLLLGASTGTLQGGFPSGDEGLVVAGIDVKASGVERLDKTGELRTDDLRRSALETLDRAAIGLGGTSSGSSMSSLSGREDVVVEAEDTGGVVHADGQVTLLVTVHDELLNGAASNLEGLGELGQTLNKAQVDSLVHLRQLLEESGKNDLLERQDVLLHLGIGTNLGQDGRDLLANGEGVEVDLKDVVEVADLRTSTLQHLLSKSVAEEASTSRGLAHAEKVGKASVLVLSRLIEVDHGTTGAGGADDGDGESGQQHERGGLLKVVLGSRGVVSLLALSAGDDGS</sequence>
<proteinExistence type="predicted"/>
<keyword evidence="1" id="KW-0812">Transmembrane</keyword>
<organism evidence="2 3">
    <name type="scientific">Colletotrichum liriopes</name>
    <dbReference type="NCBI Taxonomy" id="708192"/>
    <lineage>
        <taxon>Eukaryota</taxon>
        <taxon>Fungi</taxon>
        <taxon>Dikarya</taxon>
        <taxon>Ascomycota</taxon>
        <taxon>Pezizomycotina</taxon>
        <taxon>Sordariomycetes</taxon>
        <taxon>Hypocreomycetidae</taxon>
        <taxon>Glomerellales</taxon>
        <taxon>Glomerellaceae</taxon>
        <taxon>Colletotrichum</taxon>
        <taxon>Colletotrichum spaethianum species complex</taxon>
    </lineage>
</organism>
<feature type="transmembrane region" description="Helical" evidence="1">
    <location>
        <begin position="239"/>
        <end position="258"/>
    </location>
</feature>
<evidence type="ECO:0000313" key="3">
    <source>
        <dbReference type="Proteomes" id="UP001055172"/>
    </source>
</evidence>
<keyword evidence="1" id="KW-0472">Membrane</keyword>
<protein>
    <submittedName>
        <fullName evidence="2">Uncharacterized protein</fullName>
    </submittedName>
</protein>
<accession>A0AA37GTF3</accession>
<dbReference type="Proteomes" id="UP001055172">
    <property type="component" value="Unassembled WGS sequence"/>
</dbReference>
<dbReference type="AlphaFoldDB" id="A0AA37GTF3"/>
<keyword evidence="3" id="KW-1185">Reference proteome</keyword>
<name>A0AA37GTF3_9PEZI</name>
<feature type="transmembrane region" description="Helical" evidence="1">
    <location>
        <begin position="194"/>
        <end position="227"/>
    </location>
</feature>
<comment type="caution">
    <text evidence="2">The sequence shown here is derived from an EMBL/GenBank/DDBJ whole genome shotgun (WGS) entry which is preliminary data.</text>
</comment>
<feature type="transmembrane region" description="Helical" evidence="1">
    <location>
        <begin position="446"/>
        <end position="468"/>
    </location>
</feature>
<evidence type="ECO:0000313" key="2">
    <source>
        <dbReference type="EMBL" id="GJC86647.1"/>
    </source>
</evidence>
<evidence type="ECO:0000256" key="1">
    <source>
        <dbReference type="SAM" id="Phobius"/>
    </source>
</evidence>
<feature type="transmembrane region" description="Helical" evidence="1">
    <location>
        <begin position="414"/>
        <end position="439"/>
    </location>
</feature>
<gene>
    <name evidence="2" type="ORF">ColLi_09485</name>
</gene>